<dbReference type="EMBL" id="LXQA011230548">
    <property type="protein sequence ID" value="MCI89916.1"/>
    <property type="molecule type" value="Genomic_DNA"/>
</dbReference>
<accession>A0A392VNI4</accession>
<evidence type="ECO:0000313" key="2">
    <source>
        <dbReference type="EMBL" id="MCI89916.1"/>
    </source>
</evidence>
<evidence type="ECO:0000256" key="1">
    <source>
        <dbReference type="SAM" id="MobiDB-lite"/>
    </source>
</evidence>
<name>A0A392VNI4_9FABA</name>
<sequence length="24" mass="2333">MDSHTNGTSKSNGGAPGCGGLLRD</sequence>
<evidence type="ECO:0000313" key="3">
    <source>
        <dbReference type="Proteomes" id="UP000265520"/>
    </source>
</evidence>
<feature type="compositionally biased region" description="Gly residues" evidence="1">
    <location>
        <begin position="14"/>
        <end position="24"/>
    </location>
</feature>
<feature type="region of interest" description="Disordered" evidence="1">
    <location>
        <begin position="1"/>
        <end position="24"/>
    </location>
</feature>
<organism evidence="2 3">
    <name type="scientific">Trifolium medium</name>
    <dbReference type="NCBI Taxonomy" id="97028"/>
    <lineage>
        <taxon>Eukaryota</taxon>
        <taxon>Viridiplantae</taxon>
        <taxon>Streptophyta</taxon>
        <taxon>Embryophyta</taxon>
        <taxon>Tracheophyta</taxon>
        <taxon>Spermatophyta</taxon>
        <taxon>Magnoliopsida</taxon>
        <taxon>eudicotyledons</taxon>
        <taxon>Gunneridae</taxon>
        <taxon>Pentapetalae</taxon>
        <taxon>rosids</taxon>
        <taxon>fabids</taxon>
        <taxon>Fabales</taxon>
        <taxon>Fabaceae</taxon>
        <taxon>Papilionoideae</taxon>
        <taxon>50 kb inversion clade</taxon>
        <taxon>NPAAA clade</taxon>
        <taxon>Hologalegina</taxon>
        <taxon>IRL clade</taxon>
        <taxon>Trifolieae</taxon>
        <taxon>Trifolium</taxon>
    </lineage>
</organism>
<dbReference type="AlphaFoldDB" id="A0A392VNI4"/>
<dbReference type="Proteomes" id="UP000265520">
    <property type="component" value="Unassembled WGS sequence"/>
</dbReference>
<keyword evidence="3" id="KW-1185">Reference proteome</keyword>
<proteinExistence type="predicted"/>
<feature type="non-terminal residue" evidence="2">
    <location>
        <position position="24"/>
    </location>
</feature>
<feature type="compositionally biased region" description="Polar residues" evidence="1">
    <location>
        <begin position="1"/>
        <end position="12"/>
    </location>
</feature>
<comment type="caution">
    <text evidence="2">The sequence shown here is derived from an EMBL/GenBank/DDBJ whole genome shotgun (WGS) entry which is preliminary data.</text>
</comment>
<reference evidence="2 3" key="1">
    <citation type="journal article" date="2018" name="Front. Plant Sci.">
        <title>Red Clover (Trifolium pratense) and Zigzag Clover (T. medium) - A Picture of Genomic Similarities and Differences.</title>
        <authorList>
            <person name="Dluhosova J."/>
            <person name="Istvanek J."/>
            <person name="Nedelnik J."/>
            <person name="Repkova J."/>
        </authorList>
    </citation>
    <scope>NUCLEOTIDE SEQUENCE [LARGE SCALE GENOMIC DNA]</scope>
    <source>
        <strain evidence="3">cv. 10/8</strain>
        <tissue evidence="2">Leaf</tissue>
    </source>
</reference>
<protein>
    <submittedName>
        <fullName evidence="2">Uncharacterized protein</fullName>
    </submittedName>
</protein>